<accession>A0ACC3NJ99</accession>
<proteinExistence type="predicted"/>
<keyword evidence="2" id="KW-1185">Reference proteome</keyword>
<dbReference type="EMBL" id="JAUTXU010000034">
    <property type="protein sequence ID" value="KAK3718051.1"/>
    <property type="molecule type" value="Genomic_DNA"/>
</dbReference>
<dbReference type="Proteomes" id="UP001281147">
    <property type="component" value="Unassembled WGS sequence"/>
</dbReference>
<reference evidence="1" key="1">
    <citation type="submission" date="2023-07" db="EMBL/GenBank/DDBJ databases">
        <title>Black Yeasts Isolated from many extreme environments.</title>
        <authorList>
            <person name="Coleine C."/>
            <person name="Stajich J.E."/>
            <person name="Selbmann L."/>
        </authorList>
    </citation>
    <scope>NUCLEOTIDE SEQUENCE</scope>
    <source>
        <strain evidence="1">CCFEE 5714</strain>
    </source>
</reference>
<sequence>MASILTRSLVCVWVFVVALSQAQSTSSGYVGYNLTLEGDEESVIYATDNTRVGAEENFPDPDVYLNASVHVGVIDLEVDNLTAKINIDAQVLNLLSFNAGVDLSIDRVRLLIQNVDAKVLLEARLENIVKMVNTTLNSIDLNPIIAELSEDVGQIVGSVGDALGSGTSSLSERSLSYELEHNILYSTNNYRANKHTNRILAQDGDIVDRYLDNDGELQGEKVVGNFRDDMTFNGYETTVERNGQTVTEREYTYSPYPGLVAISAVYTDLAGNVEGTQILAESRAGGSSTIAEDI</sequence>
<evidence type="ECO:0000313" key="1">
    <source>
        <dbReference type="EMBL" id="KAK3718051.1"/>
    </source>
</evidence>
<organism evidence="1 2">
    <name type="scientific">Vermiconidia calcicola</name>
    <dbReference type="NCBI Taxonomy" id="1690605"/>
    <lineage>
        <taxon>Eukaryota</taxon>
        <taxon>Fungi</taxon>
        <taxon>Dikarya</taxon>
        <taxon>Ascomycota</taxon>
        <taxon>Pezizomycotina</taxon>
        <taxon>Dothideomycetes</taxon>
        <taxon>Dothideomycetidae</taxon>
        <taxon>Mycosphaerellales</taxon>
        <taxon>Extremaceae</taxon>
        <taxon>Vermiconidia</taxon>
    </lineage>
</organism>
<gene>
    <name evidence="1" type="ORF">LTR37_005477</name>
</gene>
<comment type="caution">
    <text evidence="1">The sequence shown here is derived from an EMBL/GenBank/DDBJ whole genome shotgun (WGS) entry which is preliminary data.</text>
</comment>
<evidence type="ECO:0000313" key="2">
    <source>
        <dbReference type="Proteomes" id="UP001281147"/>
    </source>
</evidence>
<protein>
    <submittedName>
        <fullName evidence="1">Uncharacterized protein</fullName>
    </submittedName>
</protein>
<name>A0ACC3NJ99_9PEZI</name>